<dbReference type="EMBL" id="FOBI01000010">
    <property type="protein sequence ID" value="SEL42102.1"/>
    <property type="molecule type" value="Genomic_DNA"/>
</dbReference>
<reference evidence="3" key="1">
    <citation type="submission" date="2016-10" db="EMBL/GenBank/DDBJ databases">
        <authorList>
            <person name="Varghese N."/>
            <person name="Submissions S."/>
        </authorList>
    </citation>
    <scope>NUCLEOTIDE SEQUENCE [LARGE SCALE GENOMIC DNA]</scope>
    <source>
        <strain evidence="3">CGMCC 1.9127</strain>
    </source>
</reference>
<dbReference type="AlphaFoldDB" id="A0A1H7Q266"/>
<dbReference type="OrthoDB" id="9995892at2"/>
<name>A0A1H7Q266_9GAMM</name>
<evidence type="ECO:0000313" key="3">
    <source>
        <dbReference type="Proteomes" id="UP000199297"/>
    </source>
</evidence>
<dbReference type="RefSeq" id="WP_085284134.1">
    <property type="nucleotide sequence ID" value="NZ_FOBI01000010.1"/>
</dbReference>
<keyword evidence="1" id="KW-0472">Membrane</keyword>
<dbReference type="Proteomes" id="UP000199297">
    <property type="component" value="Unassembled WGS sequence"/>
</dbReference>
<keyword evidence="1" id="KW-0812">Transmembrane</keyword>
<sequence length="96" mass="11492">MNIFEMWLLGYLSIALAKFVLLLPCTIEHAIFMRSLEEIQSNVWLVTILMVFAYVITSLQWPRVLYTEKLSFFTYQPFDENEKQEILAQLKERNRL</sequence>
<feature type="transmembrane region" description="Helical" evidence="1">
    <location>
        <begin position="6"/>
        <end position="31"/>
    </location>
</feature>
<feature type="transmembrane region" description="Helical" evidence="1">
    <location>
        <begin position="43"/>
        <end position="61"/>
    </location>
</feature>
<protein>
    <submittedName>
        <fullName evidence="2">Uncharacterized protein</fullName>
    </submittedName>
</protein>
<evidence type="ECO:0000256" key="1">
    <source>
        <dbReference type="SAM" id="Phobius"/>
    </source>
</evidence>
<gene>
    <name evidence="2" type="ORF">SAMN05216262_110124</name>
</gene>
<organism evidence="2 3">
    <name type="scientific">Colwellia chukchiensis</name>
    <dbReference type="NCBI Taxonomy" id="641665"/>
    <lineage>
        <taxon>Bacteria</taxon>
        <taxon>Pseudomonadati</taxon>
        <taxon>Pseudomonadota</taxon>
        <taxon>Gammaproteobacteria</taxon>
        <taxon>Alteromonadales</taxon>
        <taxon>Colwelliaceae</taxon>
        <taxon>Colwellia</taxon>
    </lineage>
</organism>
<evidence type="ECO:0000313" key="2">
    <source>
        <dbReference type="EMBL" id="SEL42102.1"/>
    </source>
</evidence>
<keyword evidence="3" id="KW-1185">Reference proteome</keyword>
<accession>A0A1H7Q266</accession>
<keyword evidence="1" id="KW-1133">Transmembrane helix</keyword>
<dbReference type="STRING" id="641665.GCA_002104455_02524"/>
<proteinExistence type="predicted"/>